<gene>
    <name evidence="2" type="ORF">A3A60_04875</name>
</gene>
<feature type="transmembrane region" description="Helical" evidence="1">
    <location>
        <begin position="84"/>
        <end position="111"/>
    </location>
</feature>
<dbReference type="PANTHER" id="PTHR37309:SF1">
    <property type="entry name" value="SLR0284 PROTEIN"/>
    <property type="match status" value="1"/>
</dbReference>
<evidence type="ECO:0000313" key="2">
    <source>
        <dbReference type="EMBL" id="OGE09892.1"/>
    </source>
</evidence>
<name>A0A1F5I0G5_9BACT</name>
<feature type="transmembrane region" description="Helical" evidence="1">
    <location>
        <begin position="57"/>
        <end position="78"/>
    </location>
</feature>
<feature type="transmembrane region" description="Helical" evidence="1">
    <location>
        <begin position="23"/>
        <end position="45"/>
    </location>
</feature>
<keyword evidence="1" id="KW-1133">Transmembrane helix</keyword>
<comment type="caution">
    <text evidence="2">The sequence shown here is derived from an EMBL/GenBank/DDBJ whole genome shotgun (WGS) entry which is preliminary data.</text>
</comment>
<organism evidence="2 3">
    <name type="scientific">Candidatus Curtissbacteria bacterium RIFCSPLOWO2_01_FULL_42_26</name>
    <dbReference type="NCBI Taxonomy" id="1797729"/>
    <lineage>
        <taxon>Bacteria</taxon>
        <taxon>Candidatus Curtissiibacteriota</taxon>
    </lineage>
</organism>
<dbReference type="InterPro" id="IPR007165">
    <property type="entry name" value="Phage_holin_4_2"/>
</dbReference>
<dbReference type="PANTHER" id="PTHR37309">
    <property type="entry name" value="SLR0284 PROTEIN"/>
    <property type="match status" value="1"/>
</dbReference>
<keyword evidence="1" id="KW-0812">Transmembrane</keyword>
<sequence length="116" mass="12208">MAVLANWILSAFAIVVIANYLPGVSVASFTTALVVALVLGIINAVIKPIIVILTLPINILTLGLFTFVINAMLILIVARLVPGFTIAGFVPALIAAIALWLISTIINFVLFPVKAV</sequence>
<proteinExistence type="predicted"/>
<evidence type="ECO:0000256" key="1">
    <source>
        <dbReference type="SAM" id="Phobius"/>
    </source>
</evidence>
<accession>A0A1F5I0G5</accession>
<dbReference type="EMBL" id="MFBS01000016">
    <property type="protein sequence ID" value="OGE09892.1"/>
    <property type="molecule type" value="Genomic_DNA"/>
</dbReference>
<reference evidence="2 3" key="1">
    <citation type="journal article" date="2016" name="Nat. Commun.">
        <title>Thousands of microbial genomes shed light on interconnected biogeochemical processes in an aquifer system.</title>
        <authorList>
            <person name="Anantharaman K."/>
            <person name="Brown C.T."/>
            <person name="Hug L.A."/>
            <person name="Sharon I."/>
            <person name="Castelle C.J."/>
            <person name="Probst A.J."/>
            <person name="Thomas B.C."/>
            <person name="Singh A."/>
            <person name="Wilkins M.J."/>
            <person name="Karaoz U."/>
            <person name="Brodie E.L."/>
            <person name="Williams K.H."/>
            <person name="Hubbard S.S."/>
            <person name="Banfield J.F."/>
        </authorList>
    </citation>
    <scope>NUCLEOTIDE SEQUENCE [LARGE SCALE GENOMIC DNA]</scope>
</reference>
<dbReference type="STRING" id="1797729.A3A60_04875"/>
<evidence type="ECO:0000313" key="3">
    <source>
        <dbReference type="Proteomes" id="UP000179227"/>
    </source>
</evidence>
<dbReference type="AlphaFoldDB" id="A0A1F5I0G5"/>
<protein>
    <recommendedName>
        <fullName evidence="4">Phage holin family protein</fullName>
    </recommendedName>
</protein>
<keyword evidence="1" id="KW-0472">Membrane</keyword>
<evidence type="ECO:0008006" key="4">
    <source>
        <dbReference type="Google" id="ProtNLM"/>
    </source>
</evidence>
<dbReference type="Proteomes" id="UP000179227">
    <property type="component" value="Unassembled WGS sequence"/>
</dbReference>
<dbReference type="Pfam" id="PF04020">
    <property type="entry name" value="Phage_holin_4_2"/>
    <property type="match status" value="1"/>
</dbReference>